<dbReference type="Gene3D" id="3.10.450.50">
    <property type="match status" value="1"/>
</dbReference>
<dbReference type="InterPro" id="IPR032710">
    <property type="entry name" value="NTF2-like_dom_sf"/>
</dbReference>
<evidence type="ECO:0008006" key="4">
    <source>
        <dbReference type="Google" id="ProtNLM"/>
    </source>
</evidence>
<name>A0ABR7KYW5_9SPHI</name>
<organism evidence="2 3">
    <name type="scientific">Pedobacter fastidiosus</name>
    <dbReference type="NCBI Taxonomy" id="2765361"/>
    <lineage>
        <taxon>Bacteria</taxon>
        <taxon>Pseudomonadati</taxon>
        <taxon>Bacteroidota</taxon>
        <taxon>Sphingobacteriia</taxon>
        <taxon>Sphingobacteriales</taxon>
        <taxon>Sphingobacteriaceae</taxon>
        <taxon>Pedobacter</taxon>
    </lineage>
</organism>
<proteinExistence type="predicted"/>
<reference evidence="2 3" key="1">
    <citation type="submission" date="2020-08" db="EMBL/GenBank/DDBJ databases">
        <authorList>
            <person name="Sun Q."/>
            <person name="Inoue M."/>
        </authorList>
    </citation>
    <scope>NUCLEOTIDE SEQUENCE [LARGE SCALE GENOMIC DNA]</scope>
    <source>
        <strain evidence="2 3">CCM 8938</strain>
    </source>
</reference>
<evidence type="ECO:0000313" key="3">
    <source>
        <dbReference type="Proteomes" id="UP000652755"/>
    </source>
</evidence>
<dbReference type="RefSeq" id="WP_187073623.1">
    <property type="nucleotide sequence ID" value="NZ_JACRYL010000046.1"/>
</dbReference>
<sequence>MKKLIILLILTILVSPAFAQVDTISFAKERQELRSFIHDPALIAKANCNDLIMVGAKGDISFSTQQTKGSQDNQKLIFKSVKTIPGSEYIRIYNATTAVINWLAAVQLNVAGQDIAIKVRRLEVYVKKDGSWCRVAGQGTQVDEMMFPNPH</sequence>
<evidence type="ECO:0000256" key="1">
    <source>
        <dbReference type="SAM" id="SignalP"/>
    </source>
</evidence>
<feature type="chain" id="PRO_5046895584" description="DUF4440 domain-containing protein" evidence="1">
    <location>
        <begin position="20"/>
        <end position="151"/>
    </location>
</feature>
<accession>A0ABR7KYW5</accession>
<keyword evidence="1" id="KW-0732">Signal</keyword>
<evidence type="ECO:0000313" key="2">
    <source>
        <dbReference type="EMBL" id="MBC6113203.1"/>
    </source>
</evidence>
<dbReference type="EMBL" id="JACRYL010000046">
    <property type="protein sequence ID" value="MBC6113203.1"/>
    <property type="molecule type" value="Genomic_DNA"/>
</dbReference>
<comment type="caution">
    <text evidence="2">The sequence shown here is derived from an EMBL/GenBank/DDBJ whole genome shotgun (WGS) entry which is preliminary data.</text>
</comment>
<gene>
    <name evidence="2" type="ORF">H7U22_22575</name>
</gene>
<feature type="signal peptide" evidence="1">
    <location>
        <begin position="1"/>
        <end position="19"/>
    </location>
</feature>
<dbReference type="Proteomes" id="UP000652755">
    <property type="component" value="Unassembled WGS sequence"/>
</dbReference>
<keyword evidence="3" id="KW-1185">Reference proteome</keyword>
<dbReference type="SUPFAM" id="SSF54427">
    <property type="entry name" value="NTF2-like"/>
    <property type="match status" value="1"/>
</dbReference>
<protein>
    <recommendedName>
        <fullName evidence="4">DUF4440 domain-containing protein</fullName>
    </recommendedName>
</protein>